<dbReference type="Proteomes" id="UP001212997">
    <property type="component" value="Unassembled WGS sequence"/>
</dbReference>
<comment type="caution">
    <text evidence="7">The sequence shown here is derived from an EMBL/GenBank/DDBJ whole genome shotgun (WGS) entry which is preliminary data.</text>
</comment>
<keyword evidence="2" id="KW-0227">DNA damage</keyword>
<comment type="subcellular location">
    <subcellularLocation>
        <location evidence="1">Nucleus</location>
    </subcellularLocation>
</comment>
<reference evidence="7" key="1">
    <citation type="submission" date="2022-07" db="EMBL/GenBank/DDBJ databases">
        <title>Genome Sequence of Physisporinus lineatus.</title>
        <authorList>
            <person name="Buettner E."/>
        </authorList>
    </citation>
    <scope>NUCLEOTIDE SEQUENCE</scope>
    <source>
        <strain evidence="7">VT162</strain>
    </source>
</reference>
<evidence type="ECO:0000313" key="7">
    <source>
        <dbReference type="EMBL" id="KAJ3476518.1"/>
    </source>
</evidence>
<dbReference type="EMBL" id="JANAWD010000698">
    <property type="protein sequence ID" value="KAJ3476518.1"/>
    <property type="molecule type" value="Genomic_DNA"/>
</dbReference>
<evidence type="ECO:0000259" key="6">
    <source>
        <dbReference type="Pfam" id="PF08573"/>
    </source>
</evidence>
<evidence type="ECO:0000313" key="8">
    <source>
        <dbReference type="Proteomes" id="UP001212997"/>
    </source>
</evidence>
<gene>
    <name evidence="7" type="ORF">NLI96_g11105</name>
</gene>
<organism evidence="7 8">
    <name type="scientific">Meripilus lineatus</name>
    <dbReference type="NCBI Taxonomy" id="2056292"/>
    <lineage>
        <taxon>Eukaryota</taxon>
        <taxon>Fungi</taxon>
        <taxon>Dikarya</taxon>
        <taxon>Basidiomycota</taxon>
        <taxon>Agaricomycotina</taxon>
        <taxon>Agaricomycetes</taxon>
        <taxon>Polyporales</taxon>
        <taxon>Meripilaceae</taxon>
        <taxon>Meripilus</taxon>
    </lineage>
</organism>
<evidence type="ECO:0000256" key="4">
    <source>
        <dbReference type="SAM" id="Coils"/>
    </source>
</evidence>
<dbReference type="GO" id="GO:0005634">
    <property type="term" value="C:nucleus"/>
    <property type="evidence" value="ECO:0007669"/>
    <property type="project" value="UniProtKB-SubCell"/>
</dbReference>
<feature type="domain" description="DNA endonuclease activator Ctp1 C-terminal" evidence="6">
    <location>
        <begin position="294"/>
        <end position="315"/>
    </location>
</feature>
<keyword evidence="3" id="KW-0539">Nucleus</keyword>
<proteinExistence type="predicted"/>
<dbReference type="AlphaFoldDB" id="A0AAD5UTZ3"/>
<keyword evidence="4" id="KW-0175">Coiled coil</keyword>
<evidence type="ECO:0000256" key="5">
    <source>
        <dbReference type="SAM" id="MobiDB-lite"/>
    </source>
</evidence>
<name>A0AAD5UTZ3_9APHY</name>
<evidence type="ECO:0000256" key="2">
    <source>
        <dbReference type="ARBA" id="ARBA00022763"/>
    </source>
</evidence>
<dbReference type="GO" id="GO:0006281">
    <property type="term" value="P:DNA repair"/>
    <property type="evidence" value="ECO:0007669"/>
    <property type="project" value="InterPro"/>
</dbReference>
<keyword evidence="8" id="KW-1185">Reference proteome</keyword>
<accession>A0AAD5UTZ3</accession>
<dbReference type="InterPro" id="IPR013882">
    <property type="entry name" value="Ctp1_C"/>
</dbReference>
<feature type="coiled-coil region" evidence="4">
    <location>
        <begin position="131"/>
        <end position="158"/>
    </location>
</feature>
<evidence type="ECO:0000256" key="3">
    <source>
        <dbReference type="ARBA" id="ARBA00023242"/>
    </source>
</evidence>
<protein>
    <recommendedName>
        <fullName evidence="6">DNA endonuclease activator Ctp1 C-terminal domain-containing protein</fullName>
    </recommendedName>
</protein>
<sequence>MPLDSAALATRRAPTHPAPTSLFLTESIDTPARMSSTTNSSSFSQDEIIDALRAELIEQERINGLARKAVEQCLIDIKKEKGNNRKLLAEIAQLRAGKEAVSQITSSDMDKGLEEVRSSDINSGQDETSSLLRLESELRQLQIRYDALLEEKQVADRRFESHYRKCKNFKSWLMRGERCVPSNKKITTGVKRRVHRMRQHLVQSSSSRQLSEDTSEEVHGGRSVSILNIVKSDENALPLRNTEASVSDKLDAVDDIIIDHSDSSSNEQSRAVQGRTSRAAALYDTKRTLLNNNQELGSGRTPPGYWNIGFPDTQEVAIINNQINVV</sequence>
<feature type="region of interest" description="Disordered" evidence="5">
    <location>
        <begin position="1"/>
        <end position="41"/>
    </location>
</feature>
<evidence type="ECO:0000256" key="1">
    <source>
        <dbReference type="ARBA" id="ARBA00004123"/>
    </source>
</evidence>
<dbReference type="Pfam" id="PF08573">
    <property type="entry name" value="SAE2"/>
    <property type="match status" value="1"/>
</dbReference>